<dbReference type="AlphaFoldDB" id="Q219X0"/>
<proteinExistence type="predicted"/>
<dbReference type="HOGENOM" id="CLU_1711857_0_0_5"/>
<reference evidence="1" key="1">
    <citation type="submission" date="2006-03" db="EMBL/GenBank/DDBJ databases">
        <title>Complete sequence of Rhodopseudomonas palustris BisB18.</title>
        <authorList>
            <consortium name="US DOE Joint Genome Institute"/>
            <person name="Copeland A."/>
            <person name="Lucas S."/>
            <person name="Lapidus A."/>
            <person name="Barry K."/>
            <person name="Detter J.C."/>
            <person name="Glavina del Rio T."/>
            <person name="Hammon N."/>
            <person name="Israni S."/>
            <person name="Dalin E."/>
            <person name="Tice H."/>
            <person name="Pitluck S."/>
            <person name="Chain P."/>
            <person name="Malfatti S."/>
            <person name="Shin M."/>
            <person name="Vergez L."/>
            <person name="Schmutz J."/>
            <person name="Larimer F."/>
            <person name="Land M."/>
            <person name="Hauser L."/>
            <person name="Pelletier D.A."/>
            <person name="Kyrpides N."/>
            <person name="Anderson I."/>
            <person name="Oda Y."/>
            <person name="Harwood C.S."/>
            <person name="Richardson P."/>
        </authorList>
    </citation>
    <scope>NUCLEOTIDE SEQUENCE [LARGE SCALE GENOMIC DNA]</scope>
    <source>
        <strain evidence="1">BisB18</strain>
    </source>
</reference>
<organism evidence="1">
    <name type="scientific">Rhodopseudomonas palustris (strain BisB18)</name>
    <dbReference type="NCBI Taxonomy" id="316056"/>
    <lineage>
        <taxon>Bacteria</taxon>
        <taxon>Pseudomonadati</taxon>
        <taxon>Pseudomonadota</taxon>
        <taxon>Alphaproteobacteria</taxon>
        <taxon>Hyphomicrobiales</taxon>
        <taxon>Nitrobacteraceae</taxon>
        <taxon>Rhodopseudomonas</taxon>
    </lineage>
</organism>
<dbReference type="RefSeq" id="WP_011471721.1">
    <property type="nucleotide sequence ID" value="NC_007925.1"/>
</dbReference>
<evidence type="ECO:0000313" key="1">
    <source>
        <dbReference type="EMBL" id="ABD86816.1"/>
    </source>
</evidence>
<accession>Q219X0</accession>
<sequence>MMHDLTADEVASSGADRAAALRRMALALAGCSQPGDAGAFAEPSAETAVALQDIQEAIASIGASGDSWKALIDELFHHLARATRAVDLLDDAESKAELLAKLAASRSSLRQAASRLQGQLQTLSRFKPPQPEAWPRQFSLIVGGRLDRARGEV</sequence>
<dbReference type="KEGG" id="rpc:RPC_1254"/>
<dbReference type="STRING" id="316056.RPC_1254"/>
<protein>
    <submittedName>
        <fullName evidence="1">Uncharacterized protein</fullName>
    </submittedName>
</protein>
<dbReference type="EMBL" id="CP000301">
    <property type="protein sequence ID" value="ABD86816.1"/>
    <property type="molecule type" value="Genomic_DNA"/>
</dbReference>
<gene>
    <name evidence="1" type="ordered locus">RPC_1254</name>
</gene>
<name>Q219X0_RHOPB</name>